<evidence type="ECO:0000256" key="3">
    <source>
        <dbReference type="ARBA" id="ARBA00022448"/>
    </source>
</evidence>
<keyword evidence="8 14" id="KW-0249">Electron transport</keyword>
<comment type="catalytic activity">
    <reaction evidence="13 14">
        <text>a ubiquinone + reduced [electron-transfer flavoprotein] = a ubiquinol + oxidized [electron-transfer flavoprotein] + H(+)</text>
        <dbReference type="Rhea" id="RHEA:24052"/>
        <dbReference type="Rhea" id="RHEA-COMP:9565"/>
        <dbReference type="Rhea" id="RHEA-COMP:9566"/>
        <dbReference type="Rhea" id="RHEA-COMP:10685"/>
        <dbReference type="Rhea" id="RHEA-COMP:10686"/>
        <dbReference type="ChEBI" id="CHEBI:15378"/>
        <dbReference type="ChEBI" id="CHEBI:16389"/>
        <dbReference type="ChEBI" id="CHEBI:17976"/>
        <dbReference type="ChEBI" id="CHEBI:57692"/>
        <dbReference type="ChEBI" id="CHEBI:58307"/>
        <dbReference type="EC" id="1.5.5.1"/>
    </reaction>
</comment>
<keyword evidence="17" id="KW-1185">Reference proteome</keyword>
<comment type="function">
    <text evidence="2 14">Accepts electrons from ETF and reduces ubiquinone.</text>
</comment>
<comment type="caution">
    <text evidence="16">The sequence shown here is derived from an EMBL/GenBank/DDBJ whole genome shotgun (WGS) entry which is preliminary data.</text>
</comment>
<evidence type="ECO:0000256" key="2">
    <source>
        <dbReference type="ARBA" id="ARBA00002819"/>
    </source>
</evidence>
<dbReference type="eggNOG" id="COG0644">
    <property type="taxonomic scope" value="Bacteria"/>
</dbReference>
<evidence type="ECO:0000256" key="6">
    <source>
        <dbReference type="ARBA" id="ARBA00022723"/>
    </source>
</evidence>
<evidence type="ECO:0000256" key="10">
    <source>
        <dbReference type="ARBA" id="ARBA00023004"/>
    </source>
</evidence>
<evidence type="ECO:0000256" key="9">
    <source>
        <dbReference type="ARBA" id="ARBA00023002"/>
    </source>
</evidence>
<evidence type="ECO:0000256" key="4">
    <source>
        <dbReference type="ARBA" id="ARBA00022485"/>
    </source>
</evidence>
<feature type="domain" description="4Fe-4S ferredoxin-type" evidence="15">
    <location>
        <begin position="516"/>
        <end position="545"/>
    </location>
</feature>
<dbReference type="EC" id="1.5.5.1" evidence="14"/>
<keyword evidence="11 14" id="KW-0411">Iron-sulfur</keyword>
<comment type="cofactor">
    <cofactor evidence="14">
        <name>[4Fe-4S] cluster</name>
        <dbReference type="ChEBI" id="CHEBI:49883"/>
    </cofactor>
    <text evidence="14">Binds 1 [4Fe-4S] cluster.</text>
</comment>
<keyword evidence="7 14" id="KW-0274">FAD</keyword>
<keyword evidence="12 14" id="KW-0830">Ubiquinone</keyword>
<dbReference type="GO" id="GO:0051539">
    <property type="term" value="F:4 iron, 4 sulfur cluster binding"/>
    <property type="evidence" value="ECO:0007669"/>
    <property type="project" value="UniProtKB-UniRule"/>
</dbReference>
<dbReference type="SUPFAM" id="SSF54373">
    <property type="entry name" value="FAD-linked reductases, C-terminal domain"/>
    <property type="match status" value="1"/>
</dbReference>
<name>A0A066UMX9_9GAMM</name>
<evidence type="ECO:0000256" key="12">
    <source>
        <dbReference type="ARBA" id="ARBA00023075"/>
    </source>
</evidence>
<dbReference type="Pfam" id="PF01494">
    <property type="entry name" value="FAD_binding_3"/>
    <property type="match status" value="1"/>
</dbReference>
<keyword evidence="5 14" id="KW-0285">Flavoprotein</keyword>
<dbReference type="InterPro" id="IPR017896">
    <property type="entry name" value="4Fe4S_Fe-S-bd"/>
</dbReference>
<evidence type="ECO:0000256" key="13">
    <source>
        <dbReference type="ARBA" id="ARBA00052682"/>
    </source>
</evidence>
<gene>
    <name evidence="16" type="ORF">MBO_03192</name>
</gene>
<protein>
    <recommendedName>
        <fullName evidence="14">Electron transfer flavoprotein-ubiquinone oxidoreductase</fullName>
        <shortName evidence="14">ETF-QO</shortName>
        <ecNumber evidence="14">1.5.5.1</ecNumber>
    </recommendedName>
</protein>
<dbReference type="InterPro" id="IPR007859">
    <property type="entry name" value="ETF-QO/FixX_C"/>
</dbReference>
<dbReference type="RefSeq" id="WP_036363521.1">
    <property type="nucleotide sequence ID" value="NZ_AOMT01000010.1"/>
</dbReference>
<evidence type="ECO:0000313" key="17">
    <source>
        <dbReference type="Proteomes" id="UP000035860"/>
    </source>
</evidence>
<dbReference type="Proteomes" id="UP000035860">
    <property type="component" value="Unassembled WGS sequence"/>
</dbReference>
<dbReference type="PANTHER" id="PTHR10617">
    <property type="entry name" value="ELECTRON TRANSFER FLAVOPROTEIN-UBIQUINONE OXIDOREDUCTASE"/>
    <property type="match status" value="1"/>
</dbReference>
<evidence type="ECO:0000256" key="8">
    <source>
        <dbReference type="ARBA" id="ARBA00022982"/>
    </source>
</evidence>
<dbReference type="Pfam" id="PF21162">
    <property type="entry name" value="ETFQO_UQ-bd"/>
    <property type="match status" value="1"/>
</dbReference>
<dbReference type="OrthoDB" id="9766632at2"/>
<dbReference type="AlphaFoldDB" id="A0A066UMX9"/>
<comment type="cofactor">
    <cofactor evidence="1 14">
        <name>FAD</name>
        <dbReference type="ChEBI" id="CHEBI:57692"/>
    </cofactor>
</comment>
<reference evidence="16 17" key="1">
    <citation type="journal article" date="2014" name="Genome Announc.">
        <title>Draft Genome Sequence of Moraxella bovoculi Strain 237T (ATCC BAA-1259T) Isolated from a Calf with Infectious Bovine Keratoconjunctivitis.</title>
        <authorList>
            <person name="Calcutt M.J."/>
            <person name="Foecking M.F."/>
            <person name="Martin N.T."/>
            <person name="Mhlanga-Mutangadura T."/>
            <person name="Reilly T.J."/>
        </authorList>
    </citation>
    <scope>NUCLEOTIDE SEQUENCE [LARGE SCALE GENOMIC DNA]</scope>
    <source>
        <strain evidence="16 17">237</strain>
    </source>
</reference>
<accession>A0A066UMX9</accession>
<dbReference type="GO" id="GO:0046872">
    <property type="term" value="F:metal ion binding"/>
    <property type="evidence" value="ECO:0007669"/>
    <property type="project" value="UniProtKB-KW"/>
</dbReference>
<proteinExistence type="predicted"/>
<keyword evidence="10 14" id="KW-0408">Iron</keyword>
<organism evidence="16 17">
    <name type="scientific">Moraxella bovoculi 237</name>
    <dbReference type="NCBI Taxonomy" id="743974"/>
    <lineage>
        <taxon>Bacteria</taxon>
        <taxon>Pseudomonadati</taxon>
        <taxon>Pseudomonadota</taxon>
        <taxon>Gammaproteobacteria</taxon>
        <taxon>Moraxellales</taxon>
        <taxon>Moraxellaceae</taxon>
        <taxon>Moraxella</taxon>
    </lineage>
</organism>
<sequence length="556" mass="61324">MHNEIQRESMEFDVVVVGGGPAGLATAIRLKQLANERGLDEFMVCVIEKGSEFGAHTLSGAILETRALDELFPNWQEMGAPITVKAKEDRVYMLGKNSTKRLPNGIVPSSMHNEGNYIVSLGNVVRWLAQQAEAMEIMLFPSFTASEILYNEDGSVRGILTGDMGVNARGEAKPSFEAGYELLAKYTVFAEGCRGHLGKRLISRFHLDKDKDPQHYGIGLKELWEIDADKHEEGVILHGSGWPLNETGTTGGWFLYFAEDNQVSFGLVVDLSYHNPYVSPFDELQRLKLHPLIRPILEGGKRLSYGARALTKGGLNSLPKLSFAGGVLVGDDAGFLNPAKIKGSHTAMKSGMLAAESIFKALQAGRQHDEVTEYQTAFENSWLFEDAHSARNFSPAMHRMGQWMGGAFTFVEQNLLGGKIPFTIHDNAYDHAQLDKADHAYKPDYPRPDDKLTFDKLSSVFISNTNHAEDQPCHLKLTDPTVPITKNLPLYAEPARLYCPAGVYEVVADDNAPHGARFVINSQNCVHCKTCDIKDPSQNITWVTPEGGGGPNYPNM</sequence>
<evidence type="ECO:0000259" key="15">
    <source>
        <dbReference type="PROSITE" id="PS51379"/>
    </source>
</evidence>
<dbReference type="InterPro" id="IPR036188">
    <property type="entry name" value="FAD/NAD-bd_sf"/>
</dbReference>
<dbReference type="InterPro" id="IPR049398">
    <property type="entry name" value="ETF-QO/FixC_UQ-bd"/>
</dbReference>
<evidence type="ECO:0000256" key="7">
    <source>
        <dbReference type="ARBA" id="ARBA00022827"/>
    </source>
</evidence>
<dbReference type="Pfam" id="PF05187">
    <property type="entry name" value="Fer4_ETF_QO"/>
    <property type="match status" value="1"/>
</dbReference>
<dbReference type="PANTHER" id="PTHR10617:SF107">
    <property type="entry name" value="ELECTRON TRANSFER FLAVOPROTEIN-UBIQUINONE OXIDOREDUCTASE, MITOCHONDRIAL"/>
    <property type="match status" value="1"/>
</dbReference>
<dbReference type="InterPro" id="IPR040156">
    <property type="entry name" value="ETF-QO"/>
</dbReference>
<keyword evidence="3 14" id="KW-0813">Transport</keyword>
<keyword evidence="9 14" id="KW-0560">Oxidoreductase</keyword>
<dbReference type="PRINTS" id="PR00420">
    <property type="entry name" value="RNGMNOXGNASE"/>
</dbReference>
<dbReference type="FunFam" id="3.30.70.20:FF:000012">
    <property type="entry name" value="Electron transfer flavoprotein-ubiquinone oxidoreductase, mitochondrial"/>
    <property type="match status" value="1"/>
</dbReference>
<dbReference type="EMBL" id="AOMT01000010">
    <property type="protein sequence ID" value="KDN25563.1"/>
    <property type="molecule type" value="Genomic_DNA"/>
</dbReference>
<dbReference type="SUPFAM" id="SSF51905">
    <property type="entry name" value="FAD/NAD(P)-binding domain"/>
    <property type="match status" value="1"/>
</dbReference>
<dbReference type="Gene3D" id="3.30.9.90">
    <property type="match status" value="1"/>
</dbReference>
<dbReference type="InterPro" id="IPR002938">
    <property type="entry name" value="FAD-bd"/>
</dbReference>
<dbReference type="Gene3D" id="3.30.70.20">
    <property type="match status" value="1"/>
</dbReference>
<dbReference type="GO" id="GO:0071949">
    <property type="term" value="F:FAD binding"/>
    <property type="evidence" value="ECO:0007669"/>
    <property type="project" value="InterPro"/>
</dbReference>
<dbReference type="Gene3D" id="3.50.50.60">
    <property type="entry name" value="FAD/NAD(P)-binding domain"/>
    <property type="match status" value="1"/>
</dbReference>
<evidence type="ECO:0000313" key="16">
    <source>
        <dbReference type="EMBL" id="KDN25563.1"/>
    </source>
</evidence>
<keyword evidence="4" id="KW-0004">4Fe-4S</keyword>
<dbReference type="PROSITE" id="PS51379">
    <property type="entry name" value="4FE4S_FER_2"/>
    <property type="match status" value="1"/>
</dbReference>
<dbReference type="SUPFAM" id="SSF54862">
    <property type="entry name" value="4Fe-4S ferredoxins"/>
    <property type="match status" value="1"/>
</dbReference>
<dbReference type="GO" id="GO:0004174">
    <property type="term" value="F:electron-transferring-flavoprotein dehydrogenase activity"/>
    <property type="evidence" value="ECO:0007669"/>
    <property type="project" value="UniProtKB-UniRule"/>
</dbReference>
<evidence type="ECO:0000256" key="14">
    <source>
        <dbReference type="RuleBase" id="RU366068"/>
    </source>
</evidence>
<keyword evidence="6 14" id="KW-0479">Metal-binding</keyword>
<evidence type="ECO:0000256" key="11">
    <source>
        <dbReference type="ARBA" id="ARBA00023014"/>
    </source>
</evidence>
<evidence type="ECO:0000256" key="5">
    <source>
        <dbReference type="ARBA" id="ARBA00022630"/>
    </source>
</evidence>
<evidence type="ECO:0000256" key="1">
    <source>
        <dbReference type="ARBA" id="ARBA00001974"/>
    </source>
</evidence>
<dbReference type="eggNOG" id="COG2440">
    <property type="taxonomic scope" value="Bacteria"/>
</dbReference>